<dbReference type="InterPro" id="IPR002110">
    <property type="entry name" value="Ankyrin_rpt"/>
</dbReference>
<dbReference type="SMART" id="SM00248">
    <property type="entry name" value="ANK"/>
    <property type="match status" value="4"/>
</dbReference>
<name>A0A8J2WQY9_9STRA</name>
<evidence type="ECO:0008006" key="6">
    <source>
        <dbReference type="Google" id="ProtNLM"/>
    </source>
</evidence>
<dbReference type="PANTHER" id="PTHR24189">
    <property type="entry name" value="MYOTROPHIN"/>
    <property type="match status" value="1"/>
</dbReference>
<dbReference type="Pfam" id="PF12796">
    <property type="entry name" value="Ank_2"/>
    <property type="match status" value="1"/>
</dbReference>
<keyword evidence="1" id="KW-0677">Repeat</keyword>
<sequence length="241" mass="25745">MADSGSDSDSNSIPEEQQEICDAVRAFDVEALRRCLAAGVDPNLREPRSKFPLLYYAILWGSGVRPERTIQARLACISMLLEAGASVDLGPEGTDGRTPLHYIASYKTPSYQAVIALLIKSGADVNTTYFGGSVLETAAMSGVAATVKKLITAGAVGLDRALVKAIAKGNQRTYAPLMRAGAAIPLSSSTFCEKIRIAGGFKAYENAHRQRLVAIFAPKFPHLPADMLGRVLEFVFDVGGH</sequence>
<dbReference type="OrthoDB" id="46760at2759"/>
<dbReference type="PANTHER" id="PTHR24189:SF50">
    <property type="entry name" value="ANKYRIN REPEAT AND SOCS BOX PROTEIN 2"/>
    <property type="match status" value="1"/>
</dbReference>
<evidence type="ECO:0000313" key="4">
    <source>
        <dbReference type="EMBL" id="CAH0363804.1"/>
    </source>
</evidence>
<accession>A0A8J2WQY9</accession>
<evidence type="ECO:0000313" key="5">
    <source>
        <dbReference type="Proteomes" id="UP000789595"/>
    </source>
</evidence>
<dbReference type="Gene3D" id="1.25.40.20">
    <property type="entry name" value="Ankyrin repeat-containing domain"/>
    <property type="match status" value="1"/>
</dbReference>
<dbReference type="EMBL" id="CAKKNE010000001">
    <property type="protein sequence ID" value="CAH0363804.1"/>
    <property type="molecule type" value="Genomic_DNA"/>
</dbReference>
<keyword evidence="5" id="KW-1185">Reference proteome</keyword>
<evidence type="ECO:0000256" key="3">
    <source>
        <dbReference type="PROSITE-ProRule" id="PRU00023"/>
    </source>
</evidence>
<dbReference type="SUPFAM" id="SSF48403">
    <property type="entry name" value="Ankyrin repeat"/>
    <property type="match status" value="1"/>
</dbReference>
<dbReference type="InterPro" id="IPR050745">
    <property type="entry name" value="Multifunctional_regulatory"/>
</dbReference>
<gene>
    <name evidence="4" type="ORF">PECAL_1P01400</name>
</gene>
<proteinExistence type="predicted"/>
<comment type="caution">
    <text evidence="4">The sequence shown here is derived from an EMBL/GenBank/DDBJ whole genome shotgun (WGS) entry which is preliminary data.</text>
</comment>
<protein>
    <recommendedName>
        <fullName evidence="6">SOCS box domain-containing protein</fullName>
    </recommendedName>
</protein>
<keyword evidence="2 3" id="KW-0040">ANK repeat</keyword>
<evidence type="ECO:0000256" key="1">
    <source>
        <dbReference type="ARBA" id="ARBA00022737"/>
    </source>
</evidence>
<organism evidence="4 5">
    <name type="scientific">Pelagomonas calceolata</name>
    <dbReference type="NCBI Taxonomy" id="35677"/>
    <lineage>
        <taxon>Eukaryota</taxon>
        <taxon>Sar</taxon>
        <taxon>Stramenopiles</taxon>
        <taxon>Ochrophyta</taxon>
        <taxon>Pelagophyceae</taxon>
        <taxon>Pelagomonadales</taxon>
        <taxon>Pelagomonadaceae</taxon>
        <taxon>Pelagomonas</taxon>
    </lineage>
</organism>
<dbReference type="AlphaFoldDB" id="A0A8J2WQY9"/>
<dbReference type="InterPro" id="IPR036770">
    <property type="entry name" value="Ankyrin_rpt-contain_sf"/>
</dbReference>
<reference evidence="4" key="1">
    <citation type="submission" date="2021-11" db="EMBL/GenBank/DDBJ databases">
        <authorList>
            <consortium name="Genoscope - CEA"/>
            <person name="William W."/>
        </authorList>
    </citation>
    <scope>NUCLEOTIDE SEQUENCE</scope>
</reference>
<dbReference type="PROSITE" id="PS50297">
    <property type="entry name" value="ANK_REP_REGION"/>
    <property type="match status" value="1"/>
</dbReference>
<dbReference type="PROSITE" id="PS50088">
    <property type="entry name" value="ANK_REPEAT"/>
    <property type="match status" value="1"/>
</dbReference>
<dbReference type="Proteomes" id="UP000789595">
    <property type="component" value="Unassembled WGS sequence"/>
</dbReference>
<evidence type="ECO:0000256" key="2">
    <source>
        <dbReference type="ARBA" id="ARBA00023043"/>
    </source>
</evidence>
<feature type="repeat" description="ANK" evidence="3">
    <location>
        <begin position="95"/>
        <end position="130"/>
    </location>
</feature>